<dbReference type="Pfam" id="PF09594">
    <property type="entry name" value="GT87"/>
    <property type="match status" value="1"/>
</dbReference>
<feature type="transmembrane region" description="Helical" evidence="9">
    <location>
        <begin position="12"/>
        <end position="32"/>
    </location>
</feature>
<feature type="transmembrane region" description="Helical" evidence="9">
    <location>
        <begin position="127"/>
        <end position="146"/>
    </location>
</feature>
<evidence type="ECO:0000256" key="7">
    <source>
        <dbReference type="ARBA" id="ARBA00023136"/>
    </source>
</evidence>
<proteinExistence type="inferred from homology"/>
<dbReference type="GO" id="GO:0016763">
    <property type="term" value="F:pentosyltransferase activity"/>
    <property type="evidence" value="ECO:0007669"/>
    <property type="project" value="TreeGrafter"/>
</dbReference>
<keyword evidence="5 9" id="KW-0812">Transmembrane</keyword>
<feature type="transmembrane region" description="Helical" evidence="9">
    <location>
        <begin position="344"/>
        <end position="365"/>
    </location>
</feature>
<keyword evidence="3" id="KW-0328">Glycosyltransferase</keyword>
<feature type="transmembrane region" description="Helical" evidence="9">
    <location>
        <begin position="403"/>
        <end position="419"/>
    </location>
</feature>
<evidence type="ECO:0000256" key="6">
    <source>
        <dbReference type="ARBA" id="ARBA00022989"/>
    </source>
</evidence>
<evidence type="ECO:0000256" key="2">
    <source>
        <dbReference type="ARBA" id="ARBA00022475"/>
    </source>
</evidence>
<evidence type="ECO:0000256" key="3">
    <source>
        <dbReference type="ARBA" id="ARBA00022676"/>
    </source>
</evidence>
<organism evidence="10 11">
    <name type="scientific">Mycolicibacterium iranicum</name>
    <name type="common">Mycobacterium iranicum</name>
    <dbReference type="NCBI Taxonomy" id="912594"/>
    <lineage>
        <taxon>Bacteria</taxon>
        <taxon>Bacillati</taxon>
        <taxon>Actinomycetota</taxon>
        <taxon>Actinomycetes</taxon>
        <taxon>Mycobacteriales</taxon>
        <taxon>Mycobacteriaceae</taxon>
        <taxon>Mycolicibacterium</taxon>
    </lineage>
</organism>
<evidence type="ECO:0008006" key="12">
    <source>
        <dbReference type="Google" id="ProtNLM"/>
    </source>
</evidence>
<evidence type="ECO:0000313" key="11">
    <source>
        <dbReference type="Proteomes" id="UP000550501"/>
    </source>
</evidence>
<feature type="transmembrane region" description="Helical" evidence="9">
    <location>
        <begin position="176"/>
        <end position="203"/>
    </location>
</feature>
<dbReference type="RefSeq" id="WP_183470348.1">
    <property type="nucleotide sequence ID" value="NZ_JACHVU010000008.1"/>
</dbReference>
<comment type="subcellular location">
    <subcellularLocation>
        <location evidence="1">Cell membrane</location>
        <topology evidence="1">Multi-pass membrane protein</topology>
    </subcellularLocation>
</comment>
<feature type="transmembrane region" description="Helical" evidence="9">
    <location>
        <begin position="72"/>
        <end position="90"/>
    </location>
</feature>
<sequence length="444" mass="47400">MGRVASAGSRPLLFAALGTGFVLRLIAILLTGDISQGANIWEYGEQGLCAHENGGQLCLHYPEGGAESYPSAYMPPLLSYVWFGVFSLFGDSGTARAAWLVTNMAAALGCIALTFNLSQKLWPSRWVAFAAAMLLACYPTFVYVTASYHQTNWAVLFLLSITMVGVKLATGDRPLAWGALGGVLCGLAALNRTELLIIGPLLLGLGAVLSKRTVVVVKAGAAVALATVLVLAPWTLRNFAEFGTFIPTAQSSGYNLWKGYNPYTNGSGNLSEDRGEPGGQAADAIKEAVPPGPDYEKRVQDAYSEVFQHDIGEASPQRLAGLAANKVVLLWGFDWTDTSTTRSVAYLVPWLIVNLLVVVGLVTAWRQRRSVRTAPAVLCAAALVLLTAAYAATSVHARYRMHIEPYLFIAAGIGIEALWQRLNAARAGRSSNTALSESTVGDRN</sequence>
<evidence type="ECO:0000256" key="8">
    <source>
        <dbReference type="ARBA" id="ARBA00024033"/>
    </source>
</evidence>
<comment type="similarity">
    <text evidence="8">Belongs to the glycosyltransferase 87 family.</text>
</comment>
<name>A0A839Q7R7_MYCIR</name>
<evidence type="ECO:0000256" key="5">
    <source>
        <dbReference type="ARBA" id="ARBA00022692"/>
    </source>
</evidence>
<keyword evidence="11" id="KW-1185">Reference proteome</keyword>
<dbReference type="AlphaFoldDB" id="A0A839Q7R7"/>
<dbReference type="GO" id="GO:0005886">
    <property type="term" value="C:plasma membrane"/>
    <property type="evidence" value="ECO:0007669"/>
    <property type="project" value="UniProtKB-SubCell"/>
</dbReference>
<keyword evidence="7 9" id="KW-0472">Membrane</keyword>
<evidence type="ECO:0000313" key="10">
    <source>
        <dbReference type="EMBL" id="MBB2992029.1"/>
    </source>
</evidence>
<comment type="caution">
    <text evidence="10">The sequence shown here is derived from an EMBL/GenBank/DDBJ whole genome shotgun (WGS) entry which is preliminary data.</text>
</comment>
<reference evidence="10 11" key="1">
    <citation type="submission" date="2020-08" db="EMBL/GenBank/DDBJ databases">
        <title>The Agave Microbiome: Exploring the role of microbial communities in plant adaptations to desert environments.</title>
        <authorList>
            <person name="Partida-Martinez L.P."/>
        </authorList>
    </citation>
    <scope>NUCLEOTIDE SEQUENCE [LARGE SCALE GENOMIC DNA]</scope>
    <source>
        <strain evidence="10 11">AT2.18</strain>
    </source>
</reference>
<dbReference type="PANTHER" id="PTHR33908">
    <property type="entry name" value="MANNOSYLTRANSFERASE YKCB-RELATED"/>
    <property type="match status" value="1"/>
</dbReference>
<evidence type="ECO:0000256" key="1">
    <source>
        <dbReference type="ARBA" id="ARBA00004651"/>
    </source>
</evidence>
<feature type="transmembrane region" description="Helical" evidence="9">
    <location>
        <begin position="215"/>
        <end position="236"/>
    </location>
</feature>
<feature type="transmembrane region" description="Helical" evidence="9">
    <location>
        <begin position="153"/>
        <end position="170"/>
    </location>
</feature>
<keyword evidence="6 9" id="KW-1133">Transmembrane helix</keyword>
<feature type="transmembrane region" description="Helical" evidence="9">
    <location>
        <begin position="97"/>
        <end position="115"/>
    </location>
</feature>
<dbReference type="InterPro" id="IPR018584">
    <property type="entry name" value="GT87"/>
</dbReference>
<accession>A0A839Q7R7</accession>
<dbReference type="GO" id="GO:0009103">
    <property type="term" value="P:lipopolysaccharide biosynthetic process"/>
    <property type="evidence" value="ECO:0007669"/>
    <property type="project" value="UniProtKB-ARBA"/>
</dbReference>
<evidence type="ECO:0000256" key="9">
    <source>
        <dbReference type="SAM" id="Phobius"/>
    </source>
</evidence>
<evidence type="ECO:0000256" key="4">
    <source>
        <dbReference type="ARBA" id="ARBA00022679"/>
    </source>
</evidence>
<dbReference type="Proteomes" id="UP000550501">
    <property type="component" value="Unassembled WGS sequence"/>
</dbReference>
<dbReference type="PANTHER" id="PTHR33908:SF11">
    <property type="entry name" value="MEMBRANE PROTEIN"/>
    <property type="match status" value="1"/>
</dbReference>
<dbReference type="GO" id="GO:0016758">
    <property type="term" value="F:hexosyltransferase activity"/>
    <property type="evidence" value="ECO:0007669"/>
    <property type="project" value="InterPro"/>
</dbReference>
<dbReference type="InterPro" id="IPR050297">
    <property type="entry name" value="LipidA_mod_glycosyltrf_83"/>
</dbReference>
<feature type="transmembrane region" description="Helical" evidence="9">
    <location>
        <begin position="377"/>
        <end position="397"/>
    </location>
</feature>
<dbReference type="EMBL" id="JACHVU010000008">
    <property type="protein sequence ID" value="MBB2992029.1"/>
    <property type="molecule type" value="Genomic_DNA"/>
</dbReference>
<gene>
    <name evidence="10" type="ORF">FHR72_003525</name>
</gene>
<keyword evidence="4" id="KW-0808">Transferase</keyword>
<protein>
    <recommendedName>
        <fullName evidence="12">Glycosyltransferase RgtA/B/C/D-like domain-containing protein</fullName>
    </recommendedName>
</protein>
<keyword evidence="2" id="KW-1003">Cell membrane</keyword>